<dbReference type="RefSeq" id="WP_097899745.1">
    <property type="nucleotide sequence ID" value="NZ_NVOR01000109.1"/>
</dbReference>
<evidence type="ECO:0000313" key="3">
    <source>
        <dbReference type="Proteomes" id="UP000221020"/>
    </source>
</evidence>
<accession>A0AA91ZRK4</accession>
<evidence type="ECO:0000256" key="1">
    <source>
        <dbReference type="SAM" id="Phobius"/>
    </source>
</evidence>
<organism evidence="2 3">
    <name type="scientific">Bacillus pseudomycoides</name>
    <dbReference type="NCBI Taxonomy" id="64104"/>
    <lineage>
        <taxon>Bacteria</taxon>
        <taxon>Bacillati</taxon>
        <taxon>Bacillota</taxon>
        <taxon>Bacilli</taxon>
        <taxon>Bacillales</taxon>
        <taxon>Bacillaceae</taxon>
        <taxon>Bacillus</taxon>
        <taxon>Bacillus cereus group</taxon>
    </lineage>
</organism>
<feature type="transmembrane region" description="Helical" evidence="1">
    <location>
        <begin position="9"/>
        <end position="29"/>
    </location>
</feature>
<name>A0AA91ZRK4_9BACI</name>
<keyword evidence="1" id="KW-0472">Membrane</keyword>
<comment type="caution">
    <text evidence="2">The sequence shown here is derived from an EMBL/GenBank/DDBJ whole genome shotgun (WGS) entry which is preliminary data.</text>
</comment>
<dbReference type="AlphaFoldDB" id="A0AA91ZRK4"/>
<dbReference type="Proteomes" id="UP000221020">
    <property type="component" value="Unassembled WGS sequence"/>
</dbReference>
<reference evidence="2 3" key="1">
    <citation type="submission" date="2017-09" db="EMBL/GenBank/DDBJ databases">
        <title>Large-scale bioinformatics analysis of Bacillus genomes uncovers conserved roles of natural products in bacterial physiology.</title>
        <authorList>
            <consortium name="Agbiome Team Llc"/>
            <person name="Bleich R.M."/>
            <person name="Grubbs K.J."/>
            <person name="Santa Maria K.C."/>
            <person name="Allen S.E."/>
            <person name="Farag S."/>
            <person name="Shank E.A."/>
            <person name="Bowers A."/>
        </authorList>
    </citation>
    <scope>NUCLEOTIDE SEQUENCE [LARGE SCALE GENOMIC DNA]</scope>
    <source>
        <strain evidence="2 3">AFS092012</strain>
    </source>
</reference>
<proteinExistence type="predicted"/>
<dbReference type="EMBL" id="NVOR01000109">
    <property type="protein sequence ID" value="PED80529.1"/>
    <property type="molecule type" value="Genomic_DNA"/>
</dbReference>
<keyword evidence="1" id="KW-0812">Transmembrane</keyword>
<gene>
    <name evidence="2" type="ORF">CON65_22245</name>
</gene>
<sequence>MEKSKKKNIIILIIAAIIILTIGSTAAFIHNRNVSKDNAAEVAIQHMKKEENIDFVVTDVKIESLERKGFITVRGYNKNDKQKKLVVVVNKIQNYIVDYSGKE</sequence>
<protein>
    <submittedName>
        <fullName evidence="2">Uncharacterized protein</fullName>
    </submittedName>
</protein>
<keyword evidence="1" id="KW-1133">Transmembrane helix</keyword>
<evidence type="ECO:0000313" key="2">
    <source>
        <dbReference type="EMBL" id="PED80529.1"/>
    </source>
</evidence>